<dbReference type="AlphaFoldDB" id="A0ABD3ATY1"/>
<feature type="region of interest" description="Disordered" evidence="1">
    <location>
        <begin position="52"/>
        <end position="83"/>
    </location>
</feature>
<dbReference type="InterPro" id="IPR008889">
    <property type="entry name" value="VQ"/>
</dbReference>
<dbReference type="PANTHER" id="PTHR33624:SF2">
    <property type="entry name" value="SIGMA FACTOR BINDING PROTEIN 1, CHLOROPLASTIC"/>
    <property type="match status" value="1"/>
</dbReference>
<accession>A0ABD3ATY1</accession>
<dbReference type="EMBL" id="JBJUIK010000002">
    <property type="protein sequence ID" value="KAL3534624.1"/>
    <property type="molecule type" value="Genomic_DNA"/>
</dbReference>
<dbReference type="PANTHER" id="PTHR33624">
    <property type="entry name" value="SIGMA FACTOR BINDING PROTEIN 1, CHLOROPLASTIC"/>
    <property type="match status" value="1"/>
</dbReference>
<organism evidence="3 4">
    <name type="scientific">Cinchona calisaya</name>
    <dbReference type="NCBI Taxonomy" id="153742"/>
    <lineage>
        <taxon>Eukaryota</taxon>
        <taxon>Viridiplantae</taxon>
        <taxon>Streptophyta</taxon>
        <taxon>Embryophyta</taxon>
        <taxon>Tracheophyta</taxon>
        <taxon>Spermatophyta</taxon>
        <taxon>Magnoliopsida</taxon>
        <taxon>eudicotyledons</taxon>
        <taxon>Gunneridae</taxon>
        <taxon>Pentapetalae</taxon>
        <taxon>asterids</taxon>
        <taxon>lamiids</taxon>
        <taxon>Gentianales</taxon>
        <taxon>Rubiaceae</taxon>
        <taxon>Cinchonoideae</taxon>
        <taxon>Cinchoneae</taxon>
        <taxon>Cinchona</taxon>
    </lineage>
</organism>
<reference evidence="3 4" key="1">
    <citation type="submission" date="2024-11" db="EMBL/GenBank/DDBJ databases">
        <title>A near-complete genome assembly of Cinchona calisaya.</title>
        <authorList>
            <person name="Lian D.C."/>
            <person name="Zhao X.W."/>
            <person name="Wei L."/>
        </authorList>
    </citation>
    <scope>NUCLEOTIDE SEQUENCE [LARGE SCALE GENOMIC DNA]</scope>
    <source>
        <tissue evidence="3">Nenye</tissue>
    </source>
</reference>
<name>A0ABD3ATY1_9GENT</name>
<feature type="compositionally biased region" description="Basic and acidic residues" evidence="1">
    <location>
        <begin position="61"/>
        <end position="83"/>
    </location>
</feature>
<evidence type="ECO:0000259" key="2">
    <source>
        <dbReference type="Pfam" id="PF05678"/>
    </source>
</evidence>
<sequence>MDKILSVQHKKANKQPKNKIRPVKVVYISNPMKVKTSASEFRALVQELTGKDADVPGPTKFSDKESAGSGIDGREEVSTELKSKEDDYVRKGMHKRADCNLYETYDHKNDDVVFTPWMMESFPGLVASNLWYGSTTRCDELKSHDIV</sequence>
<dbReference type="Proteomes" id="UP001630127">
    <property type="component" value="Unassembled WGS sequence"/>
</dbReference>
<evidence type="ECO:0000256" key="1">
    <source>
        <dbReference type="SAM" id="MobiDB-lite"/>
    </source>
</evidence>
<protein>
    <recommendedName>
        <fullName evidence="2">VQ domain-containing protein</fullName>
    </recommendedName>
</protein>
<feature type="domain" description="VQ" evidence="2">
    <location>
        <begin position="28"/>
        <end position="54"/>
    </location>
</feature>
<evidence type="ECO:0000313" key="4">
    <source>
        <dbReference type="Proteomes" id="UP001630127"/>
    </source>
</evidence>
<dbReference type="InterPro" id="IPR039335">
    <property type="entry name" value="SIB1/2"/>
</dbReference>
<dbReference type="Pfam" id="PF05678">
    <property type="entry name" value="VQ"/>
    <property type="match status" value="1"/>
</dbReference>
<gene>
    <name evidence="3" type="ORF">ACH5RR_003085</name>
</gene>
<evidence type="ECO:0000313" key="3">
    <source>
        <dbReference type="EMBL" id="KAL3534624.1"/>
    </source>
</evidence>
<proteinExistence type="predicted"/>
<keyword evidence="4" id="KW-1185">Reference proteome</keyword>
<comment type="caution">
    <text evidence="3">The sequence shown here is derived from an EMBL/GenBank/DDBJ whole genome shotgun (WGS) entry which is preliminary data.</text>
</comment>